<evidence type="ECO:0000256" key="1">
    <source>
        <dbReference type="ARBA" id="ARBA00009477"/>
    </source>
</evidence>
<evidence type="ECO:0000259" key="4">
    <source>
        <dbReference type="Pfam" id="PF25917"/>
    </source>
</evidence>
<name>A0A370XB39_9GAMM</name>
<dbReference type="RefSeq" id="WP_115477525.1">
    <property type="nucleotide sequence ID" value="NZ_QRBF01000002.1"/>
</dbReference>
<dbReference type="GO" id="GO:1990281">
    <property type="term" value="C:efflux pump complex"/>
    <property type="evidence" value="ECO:0007669"/>
    <property type="project" value="TreeGrafter"/>
</dbReference>
<dbReference type="EMBL" id="QRBF01000002">
    <property type="protein sequence ID" value="RDS85487.1"/>
    <property type="molecule type" value="Genomic_DNA"/>
</dbReference>
<organism evidence="5 6">
    <name type="scientific">Dyella psychrodurans</name>
    <dbReference type="NCBI Taxonomy" id="1927960"/>
    <lineage>
        <taxon>Bacteria</taxon>
        <taxon>Pseudomonadati</taxon>
        <taxon>Pseudomonadota</taxon>
        <taxon>Gammaproteobacteria</taxon>
        <taxon>Lysobacterales</taxon>
        <taxon>Rhodanobacteraceae</taxon>
        <taxon>Dyella</taxon>
    </lineage>
</organism>
<comment type="similarity">
    <text evidence="1">Belongs to the membrane fusion protein (MFP) (TC 8.A.1) family.</text>
</comment>
<feature type="domain" description="Multidrug resistance protein MdtA-like barrel-sandwich hybrid" evidence="4">
    <location>
        <begin position="59"/>
        <end position="198"/>
    </location>
</feature>
<dbReference type="AlphaFoldDB" id="A0A370XB39"/>
<accession>A0A370XB39</accession>
<keyword evidence="3" id="KW-0732">Signal</keyword>
<comment type="caution">
    <text evidence="5">The sequence shown here is derived from an EMBL/GenBank/DDBJ whole genome shotgun (WGS) entry which is preliminary data.</text>
</comment>
<gene>
    <name evidence="5" type="ORF">DWU99_08230</name>
</gene>
<dbReference type="PANTHER" id="PTHR30469:SF15">
    <property type="entry name" value="HLYD FAMILY OF SECRETION PROTEINS"/>
    <property type="match status" value="1"/>
</dbReference>
<dbReference type="InterPro" id="IPR058625">
    <property type="entry name" value="MdtA-like_BSH"/>
</dbReference>
<proteinExistence type="inferred from homology"/>
<dbReference type="Gene3D" id="1.10.287.470">
    <property type="entry name" value="Helix hairpin bin"/>
    <property type="match status" value="1"/>
</dbReference>
<keyword evidence="2" id="KW-0175">Coiled coil</keyword>
<dbReference type="PANTHER" id="PTHR30469">
    <property type="entry name" value="MULTIDRUG RESISTANCE PROTEIN MDTA"/>
    <property type="match status" value="1"/>
</dbReference>
<dbReference type="Pfam" id="PF25917">
    <property type="entry name" value="BSH_RND"/>
    <property type="match status" value="1"/>
</dbReference>
<feature type="coiled-coil region" evidence="2">
    <location>
        <begin position="91"/>
        <end position="163"/>
    </location>
</feature>
<evidence type="ECO:0000256" key="3">
    <source>
        <dbReference type="SAM" id="SignalP"/>
    </source>
</evidence>
<evidence type="ECO:0000256" key="2">
    <source>
        <dbReference type="SAM" id="Coils"/>
    </source>
</evidence>
<protein>
    <submittedName>
        <fullName evidence="5">HlyD family efflux transporter periplasmic adaptor subunit</fullName>
    </submittedName>
</protein>
<dbReference type="Gene3D" id="2.40.50.100">
    <property type="match status" value="1"/>
</dbReference>
<reference evidence="5 6" key="1">
    <citation type="submission" date="2018-07" db="EMBL/GenBank/DDBJ databases">
        <title>Dyella monticola sp. nov. and Dyella psychrodurans sp. nov. isolated from monsoon evergreen broad-leaved forest soil of Dinghu Mountain, China.</title>
        <authorList>
            <person name="Gao Z."/>
            <person name="Qiu L."/>
        </authorList>
    </citation>
    <scope>NUCLEOTIDE SEQUENCE [LARGE SCALE GENOMIC DNA]</scope>
    <source>
        <strain evidence="5 6">4MSK11</strain>
    </source>
</reference>
<dbReference type="SUPFAM" id="SSF111369">
    <property type="entry name" value="HlyD-like secretion proteins"/>
    <property type="match status" value="1"/>
</dbReference>
<feature type="chain" id="PRO_5016754594" evidence="3">
    <location>
        <begin position="26"/>
        <end position="306"/>
    </location>
</feature>
<evidence type="ECO:0000313" key="5">
    <source>
        <dbReference type="EMBL" id="RDS85487.1"/>
    </source>
</evidence>
<keyword evidence="6" id="KW-1185">Reference proteome</keyword>
<sequence length="306" mass="32252">MNPRHLRLALTLLAAALLSSCSQDKAPATDQATMPAYAAVARGRIDIEGGLLKLTIPTEGIVDSVDVHEGEHVRKGQLLAQLKLEPAKLALDSALAEQQQATAQASALEDRVKSADLRASRLEQAAKAGAGDIQSADDARENAQQIQAELDNAKANAALAAQKVAGARYQLELRSLHAPVDGQIVQRMVQPGATVSPAAGPIFVLLPDAPRIVRAELNESFVSVVHDGMQAEVDDDSGAGMPPLQAHVLRIGDVFGASTLEDDPQVRANTRTVECVLAFDQQPSASLRIGQRVVVKFAPQSSGASH</sequence>
<dbReference type="PROSITE" id="PS51257">
    <property type="entry name" value="PROKAR_LIPOPROTEIN"/>
    <property type="match status" value="1"/>
</dbReference>
<dbReference type="OrthoDB" id="8794034at2"/>
<dbReference type="GO" id="GO:0015562">
    <property type="term" value="F:efflux transmembrane transporter activity"/>
    <property type="evidence" value="ECO:0007669"/>
    <property type="project" value="TreeGrafter"/>
</dbReference>
<dbReference type="Proteomes" id="UP000255334">
    <property type="component" value="Unassembled WGS sequence"/>
</dbReference>
<dbReference type="Gene3D" id="2.40.30.170">
    <property type="match status" value="1"/>
</dbReference>
<evidence type="ECO:0000313" key="6">
    <source>
        <dbReference type="Proteomes" id="UP000255334"/>
    </source>
</evidence>
<feature type="signal peptide" evidence="3">
    <location>
        <begin position="1"/>
        <end position="25"/>
    </location>
</feature>